<dbReference type="PROSITE" id="PS00211">
    <property type="entry name" value="ABC_TRANSPORTER_1"/>
    <property type="match status" value="1"/>
</dbReference>
<protein>
    <submittedName>
        <fullName evidence="6">Amino acid ABC transporter ATP-binding protein</fullName>
    </submittedName>
</protein>
<evidence type="ECO:0000259" key="5">
    <source>
        <dbReference type="PROSITE" id="PS50893"/>
    </source>
</evidence>
<evidence type="ECO:0000256" key="2">
    <source>
        <dbReference type="ARBA" id="ARBA00022475"/>
    </source>
</evidence>
<evidence type="ECO:0000313" key="7">
    <source>
        <dbReference type="Proteomes" id="UP000214610"/>
    </source>
</evidence>
<evidence type="ECO:0000256" key="1">
    <source>
        <dbReference type="ARBA" id="ARBA00022448"/>
    </source>
</evidence>
<dbReference type="GeneID" id="78363603"/>
<evidence type="ECO:0000256" key="4">
    <source>
        <dbReference type="ARBA" id="ARBA00022840"/>
    </source>
</evidence>
<evidence type="ECO:0000256" key="3">
    <source>
        <dbReference type="ARBA" id="ARBA00022741"/>
    </source>
</evidence>
<dbReference type="SMART" id="SM00382">
    <property type="entry name" value="AAA"/>
    <property type="match status" value="1"/>
</dbReference>
<dbReference type="Gene3D" id="3.40.50.300">
    <property type="entry name" value="P-loop containing nucleotide triphosphate hydrolases"/>
    <property type="match status" value="1"/>
</dbReference>
<dbReference type="GO" id="GO:0016887">
    <property type="term" value="F:ATP hydrolysis activity"/>
    <property type="evidence" value="ECO:0007669"/>
    <property type="project" value="InterPro"/>
</dbReference>
<name>A0A227KPY9_9BURK</name>
<evidence type="ECO:0000313" key="6">
    <source>
        <dbReference type="EMBL" id="OXE50320.1"/>
    </source>
</evidence>
<keyword evidence="3" id="KW-0547">Nucleotide-binding</keyword>
<organism evidence="6 7">
    <name type="scientific">Turicimonas muris</name>
    <dbReference type="NCBI Taxonomy" id="1796652"/>
    <lineage>
        <taxon>Bacteria</taxon>
        <taxon>Pseudomonadati</taxon>
        <taxon>Pseudomonadota</taxon>
        <taxon>Betaproteobacteria</taxon>
        <taxon>Burkholderiales</taxon>
        <taxon>Sutterellaceae</taxon>
        <taxon>Turicimonas</taxon>
    </lineage>
</organism>
<gene>
    <name evidence="6" type="ORF">ADH67_04870</name>
</gene>
<dbReference type="InterPro" id="IPR017871">
    <property type="entry name" value="ABC_transporter-like_CS"/>
</dbReference>
<dbReference type="Pfam" id="PF00005">
    <property type="entry name" value="ABC_tran"/>
    <property type="match status" value="1"/>
</dbReference>
<accession>A0A227KPY9</accession>
<dbReference type="GO" id="GO:0005524">
    <property type="term" value="F:ATP binding"/>
    <property type="evidence" value="ECO:0007669"/>
    <property type="project" value="UniProtKB-KW"/>
</dbReference>
<dbReference type="PROSITE" id="PS50893">
    <property type="entry name" value="ABC_TRANSPORTER_2"/>
    <property type="match status" value="1"/>
</dbReference>
<dbReference type="RefSeq" id="WP_066591816.1">
    <property type="nucleotide sequence ID" value="NZ_CAJTBZ010000059.1"/>
</dbReference>
<dbReference type="InterPro" id="IPR003439">
    <property type="entry name" value="ABC_transporter-like_ATP-bd"/>
</dbReference>
<comment type="caution">
    <text evidence="6">The sequence shown here is derived from an EMBL/GenBank/DDBJ whole genome shotgun (WGS) entry which is preliminary data.</text>
</comment>
<dbReference type="InterPro" id="IPR003593">
    <property type="entry name" value="AAA+_ATPase"/>
</dbReference>
<dbReference type="InterPro" id="IPR027417">
    <property type="entry name" value="P-loop_NTPase"/>
</dbReference>
<dbReference type="SUPFAM" id="SSF52540">
    <property type="entry name" value="P-loop containing nucleoside triphosphate hydrolases"/>
    <property type="match status" value="1"/>
</dbReference>
<dbReference type="EMBL" id="NHMP01000002">
    <property type="protein sequence ID" value="OXE50320.1"/>
    <property type="molecule type" value="Genomic_DNA"/>
</dbReference>
<reference evidence="7" key="1">
    <citation type="submission" date="2017-05" db="EMBL/GenBank/DDBJ databases">
        <title>Improved OligoMM genomes.</title>
        <authorList>
            <person name="Garzetti D."/>
        </authorList>
    </citation>
    <scope>NUCLEOTIDE SEQUENCE [LARGE SCALE GENOMIC DNA]</scope>
    <source>
        <strain evidence="7">YL45</strain>
    </source>
</reference>
<keyword evidence="1" id="KW-0813">Transport</keyword>
<feature type="domain" description="ABC transporter" evidence="5">
    <location>
        <begin position="4"/>
        <end position="241"/>
    </location>
</feature>
<keyword evidence="2" id="KW-1003">Cell membrane</keyword>
<keyword evidence="2" id="KW-0472">Membrane</keyword>
<dbReference type="PANTHER" id="PTHR43423:SF1">
    <property type="entry name" value="ABC TRANSPORTER I FAMILY MEMBER 17"/>
    <property type="match status" value="1"/>
</dbReference>
<keyword evidence="4 6" id="KW-0067">ATP-binding</keyword>
<dbReference type="AlphaFoldDB" id="A0A227KPY9"/>
<proteinExistence type="predicted"/>
<sequence length="246" mass="27455">MTAFSIQNLTVVKGEKKILDSVSFDVQEGEFVCIVGPSGAGKSTLLRQLNRLDYGRIGGQILWNGKSLEEYDVHVLREQVAYIFQKAVMFPGSAEENIKMGAQFEHNVTQQELEGRFVKAIREAGITPEMLSVEAADLSGGQQQRVGIARTLMLDPVVLLFDEPTASLDVETSNKFCKTLKVLKEHLKEKKSASLMITHRLEEASFLADKVLMLEEGKVVAFLPVNEFFNNPSNERVANFLKAYKL</sequence>
<dbReference type="Proteomes" id="UP000214610">
    <property type="component" value="Unassembled WGS sequence"/>
</dbReference>
<dbReference type="PANTHER" id="PTHR43423">
    <property type="entry name" value="ABC TRANSPORTER I FAMILY MEMBER 17"/>
    <property type="match status" value="1"/>
</dbReference>
<keyword evidence="7" id="KW-1185">Reference proteome</keyword>